<evidence type="ECO:0000256" key="2">
    <source>
        <dbReference type="SAM" id="MobiDB-lite"/>
    </source>
</evidence>
<reference evidence="3 4" key="1">
    <citation type="submission" date="2016-03" db="EMBL/GenBank/DDBJ databases">
        <authorList>
            <person name="Devillers H."/>
        </authorList>
    </citation>
    <scope>NUCLEOTIDE SEQUENCE [LARGE SCALE GENOMIC DNA]</scope>
    <source>
        <strain evidence="3">CBS 11717</strain>
    </source>
</reference>
<feature type="region of interest" description="Disordered" evidence="2">
    <location>
        <begin position="348"/>
        <end position="378"/>
    </location>
</feature>
<feature type="compositionally biased region" description="Polar residues" evidence="2">
    <location>
        <begin position="356"/>
        <end position="369"/>
    </location>
</feature>
<dbReference type="SUPFAM" id="SSF48452">
    <property type="entry name" value="TPR-like"/>
    <property type="match status" value="1"/>
</dbReference>
<dbReference type="PROSITE" id="PS50005">
    <property type="entry name" value="TPR"/>
    <property type="match status" value="1"/>
</dbReference>
<dbReference type="AlphaFoldDB" id="A0A1G4JJM9"/>
<dbReference type="EMBL" id="LT598465">
    <property type="protein sequence ID" value="SCU90583.1"/>
    <property type="molecule type" value="Genomic_DNA"/>
</dbReference>
<gene>
    <name evidence="3" type="ORF">LAMI_0E02718G</name>
</gene>
<evidence type="ECO:0000313" key="4">
    <source>
        <dbReference type="Proteomes" id="UP000191024"/>
    </source>
</evidence>
<accession>A0A1G4JJM9</accession>
<dbReference type="Proteomes" id="UP000191024">
    <property type="component" value="Chromosome E"/>
</dbReference>
<evidence type="ECO:0000313" key="3">
    <source>
        <dbReference type="EMBL" id="SCU90583.1"/>
    </source>
</evidence>
<evidence type="ECO:0000256" key="1">
    <source>
        <dbReference type="PROSITE-ProRule" id="PRU00339"/>
    </source>
</evidence>
<dbReference type="InterPro" id="IPR019734">
    <property type="entry name" value="TPR_rpt"/>
</dbReference>
<protein>
    <submittedName>
        <fullName evidence="3">LAMI_0E02718g1_1</fullName>
    </submittedName>
</protein>
<dbReference type="Gene3D" id="1.25.40.10">
    <property type="entry name" value="Tetratricopeptide repeat domain"/>
    <property type="match status" value="1"/>
</dbReference>
<feature type="repeat" description="TPR" evidence="1">
    <location>
        <begin position="192"/>
        <end position="225"/>
    </location>
</feature>
<keyword evidence="4" id="KW-1185">Reference proteome</keyword>
<organism evidence="3 4">
    <name type="scientific">Lachancea mirantina</name>
    <dbReference type="NCBI Taxonomy" id="1230905"/>
    <lineage>
        <taxon>Eukaryota</taxon>
        <taxon>Fungi</taxon>
        <taxon>Dikarya</taxon>
        <taxon>Ascomycota</taxon>
        <taxon>Saccharomycotina</taxon>
        <taxon>Saccharomycetes</taxon>
        <taxon>Saccharomycetales</taxon>
        <taxon>Saccharomycetaceae</taxon>
        <taxon>Lachancea</taxon>
    </lineage>
</organism>
<sequence length="378" mass="43474">MQGFKNPRLIIRQLSSTIPKRPLFDQVFPQKKLINKILFELDSKLNYGTLLPAYESVYDGMNKLDREPRLPTSFVASDVMVMKKVLEKVRRKSKSINVHLLALENALLEKAAEMGDNDGIALLAFEVLKDASKQPVSDVEHAKKLIKELKNLNHPLTLKLTGDLVFKLGDYNGAENWYKRFLKLEDETYLAGEVYQQLGVIYFKKAALQDAENSFLKSVKFCPLERVVHSYYYLAQIYLNSDPIKARFLMESAATEGFVQSFRALGFLEKDYFQNNRKALEWFRLGMELLEVDCFIGYFDCCIQQKDWQKASKCLKSLEEILGNHPNARATLAQFKEKRKATINSLESERHLGESSIESAKSGDNLSQENETRSRWDL</sequence>
<dbReference type="STRING" id="1230905.A0A1G4JJM9"/>
<name>A0A1G4JJM9_9SACH</name>
<proteinExistence type="predicted"/>
<dbReference type="OrthoDB" id="1658288at2759"/>
<dbReference type="InterPro" id="IPR011990">
    <property type="entry name" value="TPR-like_helical_dom_sf"/>
</dbReference>
<keyword evidence="1" id="KW-0802">TPR repeat</keyword>